<evidence type="ECO:0008006" key="3">
    <source>
        <dbReference type="Google" id="ProtNLM"/>
    </source>
</evidence>
<reference evidence="1 2" key="1">
    <citation type="submission" date="2018-03" db="EMBL/GenBank/DDBJ databases">
        <title>Draft Genome Sequences of the Obligatory Marine Myxobacteria Enhygromyxa salina SWB007.</title>
        <authorList>
            <person name="Poehlein A."/>
            <person name="Moghaddam J.A."/>
            <person name="Harms H."/>
            <person name="Alanjari M."/>
            <person name="Koenig G.M."/>
            <person name="Daniel R."/>
            <person name="Schaeberle T.F."/>
        </authorList>
    </citation>
    <scope>NUCLEOTIDE SEQUENCE [LARGE SCALE GENOMIC DNA]</scope>
    <source>
        <strain evidence="1 2">SWB007</strain>
    </source>
</reference>
<dbReference type="OrthoDB" id="9902171at2"/>
<evidence type="ECO:0000313" key="2">
    <source>
        <dbReference type="Proteomes" id="UP000238823"/>
    </source>
</evidence>
<gene>
    <name evidence="1" type="ORF">ENSA7_41480</name>
</gene>
<sequence>MSLDRFYAEITPFLFGESSVDAIEQRLGASASGSDNLDFYRVLVGRNFDRILSELFVSVHTLVTRDHPGLWPQLVSDYLRINQTAPRDPNLYGLAFSDFLAARRAERGEYSAVLEELADYHMCSYLAASAPAGETDGFEARLFVRGYTFPVTKIVKALALDRATPVPEPQPATMFIYRSLHPPHAVRIHWPTAPQLAALAGRQGLALPASLAQLDADALDHGLAQLIAAGVLCPAV</sequence>
<accession>A0A2S9YLY4</accession>
<dbReference type="EMBL" id="PVNL01000083">
    <property type="protein sequence ID" value="PRQ06114.1"/>
    <property type="molecule type" value="Genomic_DNA"/>
</dbReference>
<dbReference type="AlphaFoldDB" id="A0A2S9YLY4"/>
<name>A0A2S9YLY4_9BACT</name>
<organism evidence="1 2">
    <name type="scientific">Enhygromyxa salina</name>
    <dbReference type="NCBI Taxonomy" id="215803"/>
    <lineage>
        <taxon>Bacteria</taxon>
        <taxon>Pseudomonadati</taxon>
        <taxon>Myxococcota</taxon>
        <taxon>Polyangia</taxon>
        <taxon>Nannocystales</taxon>
        <taxon>Nannocystaceae</taxon>
        <taxon>Enhygromyxa</taxon>
    </lineage>
</organism>
<evidence type="ECO:0000313" key="1">
    <source>
        <dbReference type="EMBL" id="PRQ06114.1"/>
    </source>
</evidence>
<dbReference type="Proteomes" id="UP000238823">
    <property type="component" value="Unassembled WGS sequence"/>
</dbReference>
<protein>
    <recommendedName>
        <fullName evidence="3">DNA-binding domain-containing protein</fullName>
    </recommendedName>
</protein>
<comment type="caution">
    <text evidence="1">The sequence shown here is derived from an EMBL/GenBank/DDBJ whole genome shotgun (WGS) entry which is preliminary data.</text>
</comment>
<proteinExistence type="predicted"/>
<dbReference type="RefSeq" id="WP_106091098.1">
    <property type="nucleotide sequence ID" value="NZ_PVNL01000083.1"/>
</dbReference>